<organism evidence="4 5">
    <name type="scientific">Smittium angustum</name>
    <dbReference type="NCBI Taxonomy" id="133377"/>
    <lineage>
        <taxon>Eukaryota</taxon>
        <taxon>Fungi</taxon>
        <taxon>Fungi incertae sedis</taxon>
        <taxon>Zoopagomycota</taxon>
        <taxon>Kickxellomycotina</taxon>
        <taxon>Harpellomycetes</taxon>
        <taxon>Harpellales</taxon>
        <taxon>Legeriomycetaceae</taxon>
        <taxon>Smittium</taxon>
    </lineage>
</organism>
<dbReference type="InterPro" id="IPR036859">
    <property type="entry name" value="CAP-Gly_dom_sf"/>
</dbReference>
<gene>
    <name evidence="4" type="ORF">BB558_003992</name>
</gene>
<sequence length="885" mass="100052">MNELNNPLKHIQVPQPHKKSEHQTDNLSQYPDSKGLTSPKAINKPQSLDLKTSKPDVNKSKNMIKTSALSPNSNSPTLASQKSNSTNHPQLSPTNVTSLQPQLKTGDTVFVETINEYGVIRYIGEINSKAGIWVGVELDTPEKGKNDGFALGVRYFHCEPGKGIFVLLPKVKLVAPTKNKIIVGSSQNIDKDRFNEEKPKPGTYSNRTSRLSTISTNPKRSSLLKSQTSVRNDGNKPKPNPGLNTEHPQTPKTFRNTLPERSTQTQRTRTQSITKHSEDLSRHSRTSTGSPFRPRKIISNTSIYNSIADEKKKTYKNDGLDIVTSSGAAALSNRKLSTFSGSNTPSISRGSVVSSDTNTGFNFSQDHSTAENLAFMDKSEFKERQKIELLEAENRMLKLEVEQTKAQLAVGQYIAKDFTGYGFDSEGMSSIFSNDTGLNSVTLNNRMSVEVVKLEQALLEEREIYTSRIAELEERLEEKTRFNTKTDSLNQSSFEQESQSYKENVVTKDEYDKIQRILEEVSQSAEENAQLAHESQQVCKQLEDRIVYLESTIEANQLMYKDSVFQMGKVTECITKLASEFNINEHEQWLQDALFDSSGEFTSRDWAEHVGSILNKFEDWVKKNLNDSTKLENSSLKGHFVSNNTLSDEDGTQMLFSRIEELEKINFELSKEREETINQTSMVRDYIYKLETDGNRLIDDIAILHSENIRLNAEISKLSKKSKGSVDLPKQRLLNEKSEISKTEKTPENSDHENTTNQDGDLKDILEAMKISHQKETDLIKKQMADMEIQKNETINKLNEELNELEHIIENKVFRHSELEEKLAKLERQISSSETSKPKLQNTYKPSTDDISDSRTRTKCELCNEPGHSILDCPTLNPPDSIVDI</sequence>
<feature type="region of interest" description="Disordered" evidence="2">
    <location>
        <begin position="1"/>
        <end position="100"/>
    </location>
</feature>
<keyword evidence="5" id="KW-1185">Reference proteome</keyword>
<feature type="region of interest" description="Disordered" evidence="2">
    <location>
        <begin position="720"/>
        <end position="761"/>
    </location>
</feature>
<keyword evidence="1" id="KW-0175">Coiled coil</keyword>
<evidence type="ECO:0000259" key="3">
    <source>
        <dbReference type="PROSITE" id="PS50245"/>
    </source>
</evidence>
<comment type="caution">
    <text evidence="4">The sequence shown here is derived from an EMBL/GenBank/DDBJ whole genome shotgun (WGS) entry which is preliminary data.</text>
</comment>
<dbReference type="SMART" id="SM01052">
    <property type="entry name" value="CAP_GLY"/>
    <property type="match status" value="1"/>
</dbReference>
<dbReference type="AlphaFoldDB" id="A0A2U1J4G5"/>
<evidence type="ECO:0000313" key="5">
    <source>
        <dbReference type="Proteomes" id="UP000245591"/>
    </source>
</evidence>
<feature type="region of interest" description="Disordered" evidence="2">
    <location>
        <begin position="192"/>
        <end position="295"/>
    </location>
</feature>
<name>A0A2U1J4G5_SMIAN</name>
<evidence type="ECO:0000313" key="4">
    <source>
        <dbReference type="EMBL" id="PVZ99969.1"/>
    </source>
</evidence>
<dbReference type="InterPro" id="IPR000938">
    <property type="entry name" value="CAP-Gly_domain"/>
</dbReference>
<feature type="compositionally biased region" description="Low complexity" evidence="2">
    <location>
        <begin position="261"/>
        <end position="272"/>
    </location>
</feature>
<feature type="compositionally biased region" description="Basic and acidic residues" evidence="2">
    <location>
        <begin position="729"/>
        <end position="761"/>
    </location>
</feature>
<feature type="compositionally biased region" description="Polar residues" evidence="2">
    <location>
        <begin position="60"/>
        <end position="100"/>
    </location>
</feature>
<feature type="region of interest" description="Disordered" evidence="2">
    <location>
        <begin position="828"/>
        <end position="854"/>
    </location>
</feature>
<dbReference type="PANTHER" id="PTHR18916:SF93">
    <property type="entry name" value="RESTIN HOMOLOG"/>
    <property type="match status" value="1"/>
</dbReference>
<dbReference type="SUPFAM" id="SSF74924">
    <property type="entry name" value="Cap-Gly domain"/>
    <property type="match status" value="1"/>
</dbReference>
<protein>
    <recommendedName>
        <fullName evidence="3">CAP-Gly domain-containing protein</fullName>
    </recommendedName>
</protein>
<feature type="compositionally biased region" description="Polar residues" evidence="2">
    <location>
        <begin position="242"/>
        <end position="260"/>
    </location>
</feature>
<dbReference type="EMBL" id="MBFU01000368">
    <property type="protein sequence ID" value="PVZ99969.1"/>
    <property type="molecule type" value="Genomic_DNA"/>
</dbReference>
<proteinExistence type="predicted"/>
<dbReference type="Gene3D" id="2.30.30.190">
    <property type="entry name" value="CAP Gly-rich-like domain"/>
    <property type="match status" value="1"/>
</dbReference>
<feature type="coiled-coil region" evidence="1">
    <location>
        <begin position="455"/>
        <end position="482"/>
    </location>
</feature>
<feature type="domain" description="CAP-Gly" evidence="3">
    <location>
        <begin position="124"/>
        <end position="167"/>
    </location>
</feature>
<feature type="compositionally biased region" description="Polar residues" evidence="2">
    <location>
        <begin position="829"/>
        <end position="846"/>
    </location>
</feature>
<dbReference type="Proteomes" id="UP000245591">
    <property type="component" value="Unassembled WGS sequence"/>
</dbReference>
<feature type="compositionally biased region" description="Polar residues" evidence="2">
    <location>
        <begin position="203"/>
        <end position="232"/>
    </location>
</feature>
<dbReference type="PROSITE" id="PS50245">
    <property type="entry name" value="CAP_GLY_2"/>
    <property type="match status" value="1"/>
</dbReference>
<reference evidence="4 5" key="1">
    <citation type="journal article" date="2018" name="MBio">
        <title>Comparative Genomics Reveals the Core Gene Toolbox for the Fungus-Insect Symbiosis.</title>
        <authorList>
            <person name="Wang Y."/>
            <person name="Stata M."/>
            <person name="Wang W."/>
            <person name="Stajich J.E."/>
            <person name="White M.M."/>
            <person name="Moncalvo J.M."/>
        </authorList>
    </citation>
    <scope>NUCLEOTIDE SEQUENCE [LARGE SCALE GENOMIC DNA]</scope>
    <source>
        <strain evidence="4 5">AUS-126-30</strain>
    </source>
</reference>
<accession>A0A2U1J4G5</accession>
<evidence type="ECO:0000256" key="1">
    <source>
        <dbReference type="SAM" id="Coils"/>
    </source>
</evidence>
<dbReference type="PANTHER" id="PTHR18916">
    <property type="entry name" value="DYNACTIN 1-RELATED MICROTUBULE-BINDING"/>
    <property type="match status" value="1"/>
</dbReference>
<dbReference type="Pfam" id="PF01302">
    <property type="entry name" value="CAP_GLY"/>
    <property type="match status" value="1"/>
</dbReference>
<evidence type="ECO:0000256" key="2">
    <source>
        <dbReference type="SAM" id="MobiDB-lite"/>
    </source>
</evidence>